<organism evidence="1 2">
    <name type="scientific">Desulfovibrio fairfieldensis</name>
    <dbReference type="NCBI Taxonomy" id="44742"/>
    <lineage>
        <taxon>Bacteria</taxon>
        <taxon>Pseudomonadati</taxon>
        <taxon>Thermodesulfobacteriota</taxon>
        <taxon>Desulfovibrionia</taxon>
        <taxon>Desulfovibrionales</taxon>
        <taxon>Desulfovibrionaceae</taxon>
        <taxon>Desulfovibrio</taxon>
    </lineage>
</organism>
<protein>
    <submittedName>
        <fullName evidence="1">Oxidoreductase</fullName>
    </submittedName>
</protein>
<evidence type="ECO:0000313" key="1">
    <source>
        <dbReference type="EMBL" id="AMD89244.1"/>
    </source>
</evidence>
<dbReference type="NCBIfam" id="NF045669">
    <property type="entry name" value="DVU1555_fam_CGA"/>
    <property type="match status" value="1"/>
</dbReference>
<sequence length="161" mass="16941">MNPLMLELLPMVRQGYCCSQLLILLMLQARDQQNPDLVRAMQGLCHGIGQSDGPCGLLTGGACALALAAGKGTDDETAHPMLTPLLNEYATWFYERVNPYGGISCGSIATGLGAASGGAVTDATPDPVACGDLLAECWEKILELAQNYELDLTAVRTGPMP</sequence>
<proteinExistence type="predicted"/>
<dbReference type="KEGG" id="dfi:AXF13_03460"/>
<reference evidence="2" key="1">
    <citation type="submission" date="2016-02" db="EMBL/GenBank/DDBJ databases">
        <authorList>
            <person name="Holder M.E."/>
            <person name="Ajami N.J."/>
            <person name="Petrosino J.F."/>
        </authorList>
    </citation>
    <scope>NUCLEOTIDE SEQUENCE [LARGE SCALE GENOMIC DNA]</scope>
    <source>
        <strain evidence="2">CCUG 45958</strain>
    </source>
</reference>
<dbReference type="RefSeq" id="WP_062251660.1">
    <property type="nucleotide sequence ID" value="NZ_CP014229.1"/>
</dbReference>
<gene>
    <name evidence="1" type="ORF">AXF13_03460</name>
</gene>
<dbReference type="EMBL" id="CP014229">
    <property type="protein sequence ID" value="AMD89244.1"/>
    <property type="molecule type" value="Genomic_DNA"/>
</dbReference>
<dbReference type="Proteomes" id="UP000069241">
    <property type="component" value="Chromosome"/>
</dbReference>
<dbReference type="InterPro" id="IPR010181">
    <property type="entry name" value="CGCAxxGCC_motif"/>
</dbReference>
<dbReference type="STRING" id="44742.AXF13_03460"/>
<name>A0A0X8JI55_9BACT</name>
<keyword evidence="2" id="KW-1185">Reference proteome</keyword>
<dbReference type="AlphaFoldDB" id="A0A0X8JI55"/>
<accession>A0A0X8JI55</accession>
<evidence type="ECO:0000313" key="2">
    <source>
        <dbReference type="Proteomes" id="UP000069241"/>
    </source>
</evidence>
<dbReference type="Pfam" id="PF09719">
    <property type="entry name" value="C_GCAxxG_C_C"/>
    <property type="match status" value="1"/>
</dbReference>